<dbReference type="InParanoid" id="A0A2K1IZ76"/>
<dbReference type="EnsemblPlants" id="Pp3c19_20920V3.2">
    <property type="protein sequence ID" value="PAC:32939466.CDS.1"/>
    <property type="gene ID" value="Pp3c19_20920"/>
</dbReference>
<evidence type="ECO:0000313" key="1">
    <source>
        <dbReference type="EMBL" id="PNR34580.1"/>
    </source>
</evidence>
<keyword evidence="3" id="KW-1185">Reference proteome</keyword>
<dbReference type="Gramene" id="Pp3c19_20920V3.2">
    <property type="protein sequence ID" value="PAC:32939466.CDS.1"/>
    <property type="gene ID" value="Pp3c19_20920"/>
</dbReference>
<name>A0A2K1IZ76_PHYPA</name>
<protein>
    <submittedName>
        <fullName evidence="1 2">Uncharacterized protein</fullName>
    </submittedName>
</protein>
<evidence type="ECO:0000313" key="2">
    <source>
        <dbReference type="EnsemblPlants" id="PAC:32939465.CDS.1"/>
    </source>
</evidence>
<dbReference type="Proteomes" id="UP000006727">
    <property type="component" value="Chromosome 19"/>
</dbReference>
<organism evidence="1">
    <name type="scientific">Physcomitrium patens</name>
    <name type="common">Spreading-leaved earth moss</name>
    <name type="synonym">Physcomitrella patens</name>
    <dbReference type="NCBI Taxonomy" id="3218"/>
    <lineage>
        <taxon>Eukaryota</taxon>
        <taxon>Viridiplantae</taxon>
        <taxon>Streptophyta</taxon>
        <taxon>Embryophyta</taxon>
        <taxon>Bryophyta</taxon>
        <taxon>Bryophytina</taxon>
        <taxon>Bryopsida</taxon>
        <taxon>Funariidae</taxon>
        <taxon>Funariales</taxon>
        <taxon>Funariaceae</taxon>
        <taxon>Physcomitrium</taxon>
    </lineage>
</organism>
<reference evidence="1 3" key="1">
    <citation type="journal article" date="2008" name="Science">
        <title>The Physcomitrella genome reveals evolutionary insights into the conquest of land by plants.</title>
        <authorList>
            <person name="Rensing S."/>
            <person name="Lang D."/>
            <person name="Zimmer A."/>
            <person name="Terry A."/>
            <person name="Salamov A."/>
            <person name="Shapiro H."/>
            <person name="Nishiyama T."/>
            <person name="Perroud P.-F."/>
            <person name="Lindquist E."/>
            <person name="Kamisugi Y."/>
            <person name="Tanahashi T."/>
            <person name="Sakakibara K."/>
            <person name="Fujita T."/>
            <person name="Oishi K."/>
            <person name="Shin-I T."/>
            <person name="Kuroki Y."/>
            <person name="Toyoda A."/>
            <person name="Suzuki Y."/>
            <person name="Hashimoto A."/>
            <person name="Yamaguchi K."/>
            <person name="Sugano A."/>
            <person name="Kohara Y."/>
            <person name="Fujiyama A."/>
            <person name="Anterola A."/>
            <person name="Aoki S."/>
            <person name="Ashton N."/>
            <person name="Barbazuk W.B."/>
            <person name="Barker E."/>
            <person name="Bennetzen J."/>
            <person name="Bezanilla M."/>
            <person name="Blankenship R."/>
            <person name="Cho S.H."/>
            <person name="Dutcher S."/>
            <person name="Estelle M."/>
            <person name="Fawcett J.A."/>
            <person name="Gundlach H."/>
            <person name="Hanada K."/>
            <person name="Heyl A."/>
            <person name="Hicks K.A."/>
            <person name="Hugh J."/>
            <person name="Lohr M."/>
            <person name="Mayer K."/>
            <person name="Melkozernov A."/>
            <person name="Murata T."/>
            <person name="Nelson D."/>
            <person name="Pils B."/>
            <person name="Prigge M."/>
            <person name="Reiss B."/>
            <person name="Renner T."/>
            <person name="Rombauts S."/>
            <person name="Rushton P."/>
            <person name="Sanderfoot A."/>
            <person name="Schween G."/>
            <person name="Shiu S.-H."/>
            <person name="Stueber K."/>
            <person name="Theodoulou F.L."/>
            <person name="Tu H."/>
            <person name="Van de Peer Y."/>
            <person name="Verrier P.J."/>
            <person name="Waters E."/>
            <person name="Wood A."/>
            <person name="Yang L."/>
            <person name="Cove D."/>
            <person name="Cuming A."/>
            <person name="Hasebe M."/>
            <person name="Lucas S."/>
            <person name="Mishler D.B."/>
            <person name="Reski R."/>
            <person name="Grigoriev I."/>
            <person name="Quatrano R.S."/>
            <person name="Boore J.L."/>
        </authorList>
    </citation>
    <scope>NUCLEOTIDE SEQUENCE [LARGE SCALE GENOMIC DNA]</scope>
    <source>
        <strain evidence="2 3">cv. Gransden 2004</strain>
    </source>
</reference>
<evidence type="ECO:0000313" key="3">
    <source>
        <dbReference type="Proteomes" id="UP000006727"/>
    </source>
</evidence>
<dbReference type="EMBL" id="ABEU02000019">
    <property type="protein sequence ID" value="PNR34580.1"/>
    <property type="molecule type" value="Genomic_DNA"/>
</dbReference>
<sequence length="55" mass="6113">MGQLWPCKWLEGPSNGAEWKLLTSGILRSKEVANVTYQGNQRIHLSSKQLSSGVK</sequence>
<reference evidence="1 3" key="2">
    <citation type="journal article" date="2018" name="Plant J.">
        <title>The Physcomitrella patens chromosome-scale assembly reveals moss genome structure and evolution.</title>
        <authorList>
            <person name="Lang D."/>
            <person name="Ullrich K.K."/>
            <person name="Murat F."/>
            <person name="Fuchs J."/>
            <person name="Jenkins J."/>
            <person name="Haas F.B."/>
            <person name="Piednoel M."/>
            <person name="Gundlach H."/>
            <person name="Van Bel M."/>
            <person name="Meyberg R."/>
            <person name="Vives C."/>
            <person name="Morata J."/>
            <person name="Symeonidi A."/>
            <person name="Hiss M."/>
            <person name="Muchero W."/>
            <person name="Kamisugi Y."/>
            <person name="Saleh O."/>
            <person name="Blanc G."/>
            <person name="Decker E.L."/>
            <person name="van Gessel N."/>
            <person name="Grimwood J."/>
            <person name="Hayes R.D."/>
            <person name="Graham S.W."/>
            <person name="Gunter L.E."/>
            <person name="McDaniel S.F."/>
            <person name="Hoernstein S.N.W."/>
            <person name="Larsson A."/>
            <person name="Li F.W."/>
            <person name="Perroud P.F."/>
            <person name="Phillips J."/>
            <person name="Ranjan P."/>
            <person name="Rokshar D.S."/>
            <person name="Rothfels C.J."/>
            <person name="Schneider L."/>
            <person name="Shu S."/>
            <person name="Stevenson D.W."/>
            <person name="Thummler F."/>
            <person name="Tillich M."/>
            <person name="Villarreal Aguilar J.C."/>
            <person name="Widiez T."/>
            <person name="Wong G.K."/>
            <person name="Wymore A."/>
            <person name="Zhang Y."/>
            <person name="Zimmer A.D."/>
            <person name="Quatrano R.S."/>
            <person name="Mayer K.F.X."/>
            <person name="Goodstein D."/>
            <person name="Casacuberta J.M."/>
            <person name="Vandepoele K."/>
            <person name="Reski R."/>
            <person name="Cuming A.C."/>
            <person name="Tuskan G.A."/>
            <person name="Maumus F."/>
            <person name="Salse J."/>
            <person name="Schmutz J."/>
            <person name="Rensing S.A."/>
        </authorList>
    </citation>
    <scope>NUCLEOTIDE SEQUENCE [LARGE SCALE GENOMIC DNA]</scope>
    <source>
        <strain evidence="2 3">cv. Gransden 2004</strain>
    </source>
</reference>
<reference evidence="2" key="3">
    <citation type="submission" date="2020-12" db="UniProtKB">
        <authorList>
            <consortium name="EnsemblPlants"/>
        </authorList>
    </citation>
    <scope>IDENTIFICATION</scope>
</reference>
<gene>
    <name evidence="1" type="ORF">PHYPA_024397</name>
</gene>
<dbReference type="Gramene" id="Pp3c19_20920V3.1">
    <property type="protein sequence ID" value="PAC:32939465.CDS.1"/>
    <property type="gene ID" value="Pp3c19_20920"/>
</dbReference>
<dbReference type="AlphaFoldDB" id="A0A2K1IZ76"/>
<dbReference type="EnsemblPlants" id="Pp3c19_20920V3.1">
    <property type="protein sequence ID" value="PAC:32939465.CDS.1"/>
    <property type="gene ID" value="Pp3c19_20920"/>
</dbReference>
<proteinExistence type="predicted"/>
<accession>A0A2K1IZ76</accession>